<evidence type="ECO:0000313" key="9">
    <source>
        <dbReference type="Proteomes" id="UP000199519"/>
    </source>
</evidence>
<gene>
    <name evidence="6" type="ORF">BY453_10122</name>
    <name evidence="1" type="ORF">C8C78_10638</name>
    <name evidence="2" type="ORF">SAMN04488597_11726</name>
    <name evidence="3" type="ORF">SAMN04488598_11058</name>
    <name evidence="5" type="ORF">SAMN04515652_11059</name>
    <name evidence="4" type="ORF">SAMN04515654_10923</name>
</gene>
<dbReference type="SUPFAM" id="SSF51569">
    <property type="entry name" value="Aldolase"/>
    <property type="match status" value="1"/>
</dbReference>
<dbReference type="EMBL" id="FMYT01000017">
    <property type="protein sequence ID" value="SDC89454.1"/>
    <property type="molecule type" value="Genomic_DNA"/>
</dbReference>
<reference evidence="6 11" key="4">
    <citation type="submission" date="2019-03" db="EMBL/GenBank/DDBJ databases">
        <title>Deep subsurface shale carbon reservoir microbial communities from Ohio and West Virginia, USA.</title>
        <authorList>
            <person name="Wrighton K."/>
        </authorList>
    </citation>
    <scope>NUCLEOTIDE SEQUENCE [LARGE SCALE GENOMIC DNA]</scope>
    <source>
        <strain evidence="6 11">UTICA-S4D12</strain>
    </source>
</reference>
<dbReference type="RefSeq" id="WP_143008788.1">
    <property type="nucleotide sequence ID" value="NZ_FNBJ01000010.1"/>
</dbReference>
<evidence type="ECO:0000313" key="5">
    <source>
        <dbReference type="EMBL" id="SES89793.1"/>
    </source>
</evidence>
<evidence type="ECO:0000313" key="4">
    <source>
        <dbReference type="EMBL" id="SDI58280.1"/>
    </source>
</evidence>
<evidence type="ECO:0000313" key="8">
    <source>
        <dbReference type="Proteomes" id="UP000198945"/>
    </source>
</evidence>
<dbReference type="EMBL" id="QICM01000006">
    <property type="protein sequence ID" value="PXV67912.1"/>
    <property type="molecule type" value="Genomic_DNA"/>
</dbReference>
<reference evidence="7 9" key="1">
    <citation type="submission" date="2016-10" db="EMBL/GenBank/DDBJ databases">
        <authorList>
            <person name="Varghese N."/>
            <person name="Submissions S."/>
        </authorList>
    </citation>
    <scope>NUCLEOTIDE SEQUENCE [LARGE SCALE GENOMIC DNA]</scope>
    <source>
        <strain evidence="2 12">WG10</strain>
        <strain evidence="3 9">WG2</strain>
        <strain evidence="5 7">WG5</strain>
    </source>
</reference>
<sequence>MNSLTEMFSYSSKANNLNLVINPEFFYKKKSKKRVFDFYFNYINDSSFLPLLIKMYPLLNFLDCRDRQLNNLINSQNIKGLIFNLEMAQDFDLETVIFVRKNFDKLMLSDLDTMAYPLFKNGIDGIITDFSSRNYNLLSKLKNSVINSDSMLAKSLQLKYNVLKKS</sequence>
<reference evidence="1 10" key="3">
    <citation type="submission" date="2018-04" db="EMBL/GenBank/DDBJ databases">
        <title>Subsurface microbial communities from deep shales in Ohio and West Virginia, USA.</title>
        <authorList>
            <person name="Wrighton K."/>
        </authorList>
    </citation>
    <scope>NUCLEOTIDE SEQUENCE [LARGE SCALE GENOMIC DNA]</scope>
    <source>
        <strain evidence="1 10">MSL28</strain>
    </source>
</reference>
<keyword evidence="9" id="KW-1185">Reference proteome</keyword>
<dbReference type="Proteomes" id="UP000199519">
    <property type="component" value="Unassembled WGS sequence"/>
</dbReference>
<name>A0A1G6QC22_9FIRM</name>
<proteinExistence type="predicted"/>
<dbReference type="Proteomes" id="UP000295758">
    <property type="component" value="Unassembled WGS sequence"/>
</dbReference>
<evidence type="ECO:0000313" key="11">
    <source>
        <dbReference type="Proteomes" id="UP000295758"/>
    </source>
</evidence>
<dbReference type="Proteomes" id="UP000247389">
    <property type="component" value="Unassembled WGS sequence"/>
</dbReference>
<evidence type="ECO:0008006" key="13">
    <source>
        <dbReference type="Google" id="ProtNLM"/>
    </source>
</evidence>
<dbReference type="Proteomes" id="UP000198612">
    <property type="component" value="Unassembled WGS sequence"/>
</dbReference>
<evidence type="ECO:0000313" key="10">
    <source>
        <dbReference type="Proteomes" id="UP000247389"/>
    </source>
</evidence>
<evidence type="ECO:0000313" key="12">
    <source>
        <dbReference type="Proteomes" id="UP000324896"/>
    </source>
</evidence>
<dbReference type="EMBL" id="FNBJ01000010">
    <property type="protein sequence ID" value="SDF35552.1"/>
    <property type="molecule type" value="Genomic_DNA"/>
</dbReference>
<dbReference type="Proteomes" id="UP000198945">
    <property type="component" value="Unassembled WGS sequence"/>
</dbReference>
<protein>
    <recommendedName>
        <fullName evidence="13">Glycerophosphoryl diester phosphodiesterase family protein</fullName>
    </recommendedName>
</protein>
<reference evidence="4 8" key="2">
    <citation type="submission" date="2016-10" db="EMBL/GenBank/DDBJ databases">
        <authorList>
            <person name="de Groot N.N."/>
        </authorList>
    </citation>
    <scope>NUCLEOTIDE SEQUENCE [LARGE SCALE GENOMIC DNA]</scope>
    <source>
        <strain evidence="4 8">WG7</strain>
    </source>
</reference>
<dbReference type="AlphaFoldDB" id="A0A1G6QC22"/>
<evidence type="ECO:0000313" key="1">
    <source>
        <dbReference type="EMBL" id="PXV67912.1"/>
    </source>
</evidence>
<dbReference type="EMBL" id="FNEH01000009">
    <property type="protein sequence ID" value="SDI58280.1"/>
    <property type="molecule type" value="Genomic_DNA"/>
</dbReference>
<evidence type="ECO:0000313" key="6">
    <source>
        <dbReference type="EMBL" id="TDS35308.1"/>
    </source>
</evidence>
<evidence type="ECO:0000313" key="3">
    <source>
        <dbReference type="EMBL" id="SDF35552.1"/>
    </source>
</evidence>
<evidence type="ECO:0000313" key="2">
    <source>
        <dbReference type="EMBL" id="SDC89454.1"/>
    </source>
</evidence>
<dbReference type="EMBL" id="FOHG01000010">
    <property type="protein sequence ID" value="SES89793.1"/>
    <property type="molecule type" value="Genomic_DNA"/>
</dbReference>
<accession>A0A1G6QC22</accession>
<organism evidence="2 12">
    <name type="scientific">Halanaerobium congolense</name>
    <dbReference type="NCBI Taxonomy" id="54121"/>
    <lineage>
        <taxon>Bacteria</taxon>
        <taxon>Bacillati</taxon>
        <taxon>Bacillota</taxon>
        <taxon>Clostridia</taxon>
        <taxon>Halanaerobiales</taxon>
        <taxon>Halanaerobiaceae</taxon>
        <taxon>Halanaerobium</taxon>
    </lineage>
</organism>
<evidence type="ECO:0000313" key="7">
    <source>
        <dbReference type="Proteomes" id="UP000198612"/>
    </source>
</evidence>
<dbReference type="Proteomes" id="UP000324896">
    <property type="component" value="Unassembled WGS sequence"/>
</dbReference>
<dbReference type="EMBL" id="SOAA01000001">
    <property type="protein sequence ID" value="TDS35308.1"/>
    <property type="molecule type" value="Genomic_DNA"/>
</dbReference>